<dbReference type="InterPro" id="IPR005018">
    <property type="entry name" value="DOMON_domain"/>
</dbReference>
<feature type="region of interest" description="Disordered" evidence="2">
    <location>
        <begin position="662"/>
        <end position="683"/>
    </location>
</feature>
<evidence type="ECO:0000313" key="7">
    <source>
        <dbReference type="Proteomes" id="UP001186944"/>
    </source>
</evidence>
<dbReference type="SUPFAM" id="SSF49344">
    <property type="entry name" value="CBD9-like"/>
    <property type="match status" value="1"/>
</dbReference>
<feature type="compositionally biased region" description="Low complexity" evidence="2">
    <location>
        <begin position="303"/>
        <end position="502"/>
    </location>
</feature>
<dbReference type="EMBL" id="VSWD01000010">
    <property type="protein sequence ID" value="KAK3091456.1"/>
    <property type="molecule type" value="Genomic_DNA"/>
</dbReference>
<accession>A0AA88Y8K3</accession>
<keyword evidence="3" id="KW-0732">Signal</keyword>
<feature type="chain" id="PRO_5041685084" evidence="3">
    <location>
        <begin position="22"/>
        <end position="1007"/>
    </location>
</feature>
<dbReference type="PROSITE" id="PS50026">
    <property type="entry name" value="EGF_3"/>
    <property type="match status" value="1"/>
</dbReference>
<sequence>YIVATLVFILILFSIIGCIDGHVVLTFPPARTYPLDFLDNIRTPGPCGIPKGLGPVTDLTVGSVINVTWHVAYPHRGGYMLSLLNEDGRVIYNITQRTSASRFVNSNDPTRLHHEFTVPNISCSNCSIQIIRLAGEWWAGPVCGPEYIFWSCADINIVQRQDTSEFCSGHSYQNGQCVCTKPYVGSRCQYKEDCFDDGDCGNHGNCIDTGATYYPKHQCFCDAGWFGIHCEKASPVNTTNIDYSLYTSTNVSDEYQLSYRILLIENELEVVLKVKTETWVGLGWRPSSLRSECQNFPALPGDNTPTSPRPTSEPENTPEPTGEPENTPEPTGEPENTPEPTGEPENTPEPTGEPENTPEPTSEPENTPEPTSEPENTPEPTSEPENTPEPTSEPENTPEPTSEPENTPEPTSEPENTPEPTSEPENTPEPTSEPENTPEPTSEPENTPEPTSEPENTPEPTSEPENTPEPTSEPENTPEPTSEPENTPEPTSEPENTPEPSSISPMNHSCTNVLTLCLYGGPPCEYWTMLEYDSTHITIHLAASISTSQYVAIGFSETPSMVCIFLLNVGAYKVMPGMDATQNVMSKAGNYSNGYLSVKFKRQRNTMDSTDALLTDGQCRHILMAWGGSVSTSGVIGYHMSNRNYTAQKVCFQTCGAGATLHPEPTPTTSSPTPAPETTPNPHQLSACTGMWKSCSNSDASMCPYTASWMYDVSTDTVTFTVSATITTNQWFAIGFSNDTQMPNSDVYFGAYSSTSMGIVVTDRYAFQRAMPTVDPTQNHFNVSGSYVDNRGTMTFSRKRNTMDTAQDFIFTDTHPAYFLFAWGGSYMEMADLAGEHTNKFRSSQPIYIRACASTLAPEPTSEPEQTPEPTSEPEQTPEPTSEPEQTPEPTSEPEQTPEPTSEPEQTPEPTSEPEQTPEPTSEPEQTPEPTSEPGQTPEPTSEPGQTPEPTSEPGQTPEPTSEPEGEGGPGGCGSRPVLPGGMDQVHVQIDQLITIQVLLCCKILLR</sequence>
<dbReference type="AlphaFoldDB" id="A0AA88Y8K3"/>
<evidence type="ECO:0000259" key="5">
    <source>
        <dbReference type="PROSITE" id="PS50836"/>
    </source>
</evidence>
<proteinExistence type="predicted"/>
<feature type="signal peptide" evidence="3">
    <location>
        <begin position="1"/>
        <end position="21"/>
    </location>
</feature>
<dbReference type="CDD" id="cd00054">
    <property type="entry name" value="EGF_CA"/>
    <property type="match status" value="1"/>
</dbReference>
<feature type="disulfide bond" evidence="1">
    <location>
        <begin position="221"/>
        <end position="230"/>
    </location>
</feature>
<evidence type="ECO:0000256" key="2">
    <source>
        <dbReference type="SAM" id="MobiDB-lite"/>
    </source>
</evidence>
<feature type="region of interest" description="Disordered" evidence="2">
    <location>
        <begin position="856"/>
        <end position="980"/>
    </location>
</feature>
<evidence type="ECO:0000256" key="3">
    <source>
        <dbReference type="SAM" id="SignalP"/>
    </source>
</evidence>
<dbReference type="PANTHER" id="PTHR46901">
    <property type="entry name" value="GH04942P"/>
    <property type="match status" value="1"/>
</dbReference>
<feature type="domain" description="EGF-like" evidence="4">
    <location>
        <begin position="190"/>
        <end position="231"/>
    </location>
</feature>
<evidence type="ECO:0000256" key="1">
    <source>
        <dbReference type="PROSITE-ProRule" id="PRU00076"/>
    </source>
</evidence>
<evidence type="ECO:0000313" key="6">
    <source>
        <dbReference type="EMBL" id="KAK3091456.1"/>
    </source>
</evidence>
<reference evidence="6" key="1">
    <citation type="submission" date="2019-08" db="EMBL/GenBank/DDBJ databases">
        <title>The improved chromosome-level genome for the pearl oyster Pinctada fucata martensii using PacBio sequencing and Hi-C.</title>
        <authorList>
            <person name="Zheng Z."/>
        </authorList>
    </citation>
    <scope>NUCLEOTIDE SEQUENCE</scope>
    <source>
        <strain evidence="6">ZZ-2019</strain>
        <tissue evidence="6">Adductor muscle</tissue>
    </source>
</reference>
<feature type="domain" description="DOMON" evidence="5">
    <location>
        <begin position="703"/>
        <end position="824"/>
    </location>
</feature>
<dbReference type="PROSITE" id="PS00022">
    <property type="entry name" value="EGF_1"/>
    <property type="match status" value="1"/>
</dbReference>
<dbReference type="InterPro" id="IPR000742">
    <property type="entry name" value="EGF"/>
</dbReference>
<dbReference type="Proteomes" id="UP001186944">
    <property type="component" value="Unassembled WGS sequence"/>
</dbReference>
<dbReference type="SMART" id="SM00181">
    <property type="entry name" value="EGF"/>
    <property type="match status" value="2"/>
</dbReference>
<organism evidence="6 7">
    <name type="scientific">Pinctada imbricata</name>
    <name type="common">Atlantic pearl-oyster</name>
    <name type="synonym">Pinctada martensii</name>
    <dbReference type="NCBI Taxonomy" id="66713"/>
    <lineage>
        <taxon>Eukaryota</taxon>
        <taxon>Metazoa</taxon>
        <taxon>Spiralia</taxon>
        <taxon>Lophotrochozoa</taxon>
        <taxon>Mollusca</taxon>
        <taxon>Bivalvia</taxon>
        <taxon>Autobranchia</taxon>
        <taxon>Pteriomorphia</taxon>
        <taxon>Pterioida</taxon>
        <taxon>Pterioidea</taxon>
        <taxon>Pteriidae</taxon>
        <taxon>Pinctada</taxon>
    </lineage>
</organism>
<gene>
    <name evidence="6" type="ORF">FSP39_019963</name>
</gene>
<dbReference type="Gene3D" id="2.10.25.10">
    <property type="entry name" value="Laminin"/>
    <property type="match status" value="1"/>
</dbReference>
<dbReference type="Pfam" id="PF03351">
    <property type="entry name" value="DOMON"/>
    <property type="match status" value="2"/>
</dbReference>
<comment type="caution">
    <text evidence="6">The sequence shown here is derived from an EMBL/GenBank/DDBJ whole genome shotgun (WGS) entry which is preliminary data.</text>
</comment>
<comment type="caution">
    <text evidence="1">Lacks conserved residue(s) required for the propagation of feature annotation.</text>
</comment>
<feature type="region of interest" description="Disordered" evidence="2">
    <location>
        <begin position="293"/>
        <end position="505"/>
    </location>
</feature>
<feature type="compositionally biased region" description="Low complexity" evidence="2">
    <location>
        <begin position="858"/>
        <end position="960"/>
    </location>
</feature>
<keyword evidence="1" id="KW-0245">EGF-like domain</keyword>
<dbReference type="CDD" id="cd09631">
    <property type="entry name" value="DOMON_DOH"/>
    <property type="match status" value="2"/>
</dbReference>
<keyword evidence="7" id="KW-1185">Reference proteome</keyword>
<name>A0AA88Y8K3_PINIB</name>
<protein>
    <submittedName>
        <fullName evidence="6">Uncharacterized protein</fullName>
    </submittedName>
</protein>
<dbReference type="PANTHER" id="PTHR46901:SF2">
    <property type="entry name" value="GH04942P"/>
    <property type="match status" value="1"/>
</dbReference>
<dbReference type="PROSITE" id="PS50836">
    <property type="entry name" value="DOMON"/>
    <property type="match status" value="1"/>
</dbReference>
<evidence type="ECO:0000259" key="4">
    <source>
        <dbReference type="PROSITE" id="PS50026"/>
    </source>
</evidence>
<dbReference type="InterPro" id="IPR045266">
    <property type="entry name" value="DOH_DOMON"/>
</dbReference>
<keyword evidence="1" id="KW-1015">Disulfide bond</keyword>
<dbReference type="PROSITE" id="PS01186">
    <property type="entry name" value="EGF_2"/>
    <property type="match status" value="1"/>
</dbReference>
<dbReference type="SMART" id="SM00664">
    <property type="entry name" value="DoH"/>
    <property type="match status" value="2"/>
</dbReference>
<feature type="non-terminal residue" evidence="6">
    <location>
        <position position="1"/>
    </location>
</feature>